<protein>
    <submittedName>
        <fullName evidence="6">Hyaluronidase</fullName>
        <ecNumber evidence="6">3.2.1.35</ecNumber>
    </submittedName>
</protein>
<keyword evidence="6" id="KW-0326">Glycosidase</keyword>
<dbReference type="GO" id="GO:0005886">
    <property type="term" value="C:plasma membrane"/>
    <property type="evidence" value="ECO:0007669"/>
    <property type="project" value="UniProtKB-SubCell"/>
</dbReference>
<evidence type="ECO:0000256" key="2">
    <source>
        <dbReference type="ARBA" id="ARBA00022475"/>
    </source>
</evidence>
<sequence length="287" mass="30455">MPVISSTDLRSSHDPTKGFVQYVSADDATAAGLARKVNNQIYLGVDDTTVLSASGAGRKSVRLESSQTFNNGLLIADLAHIPNNTCGTWPAYWTINNQGNPYGEIDIIEGINDQDYNDISLHTSAQCTLTGGNQTGTGLRTDCNLDSSPGGCGVSGDSASYGSGFNANGGGLYVLYLEDALKVWLFPRDSIPADITSGSPNPSSWGEPLMDFESQSGCSISQNFIDQTIIFNIDFCGSNAGGQGWTDWSHCPQTTGVSTCEAYVAANPSAFTESYFLINSVKLYQTS</sequence>
<name>A0A0F4YGV8_RASE3</name>
<keyword evidence="3" id="KW-0336">GPI-anchor</keyword>
<dbReference type="InterPro" id="IPR013320">
    <property type="entry name" value="ConA-like_dom_sf"/>
</dbReference>
<accession>A0A0F4YGV8</accession>
<evidence type="ECO:0000259" key="5">
    <source>
        <dbReference type="PROSITE" id="PS51762"/>
    </source>
</evidence>
<feature type="domain" description="GH16" evidence="5">
    <location>
        <begin position="1"/>
        <end position="257"/>
    </location>
</feature>
<keyword evidence="4" id="KW-0449">Lipoprotein</keyword>
<comment type="subcellular location">
    <subcellularLocation>
        <location evidence="1">Cell membrane</location>
        <topology evidence="1">Lipid-anchor</topology>
        <topology evidence="1">GPI-anchor</topology>
    </subcellularLocation>
</comment>
<proteinExistence type="predicted"/>
<dbReference type="EMBL" id="LASV01000732">
    <property type="protein sequence ID" value="KKA16868.1"/>
    <property type="molecule type" value="Genomic_DNA"/>
</dbReference>
<reference evidence="6 7" key="1">
    <citation type="submission" date="2015-04" db="EMBL/GenBank/DDBJ databases">
        <authorList>
            <person name="Heijne W.H."/>
            <person name="Fedorova N.D."/>
            <person name="Nierman W.C."/>
            <person name="Vollebregt A.W."/>
            <person name="Zhao Z."/>
            <person name="Wu L."/>
            <person name="Kumar M."/>
            <person name="Stam H."/>
            <person name="van den Berg M.A."/>
            <person name="Pel H.J."/>
        </authorList>
    </citation>
    <scope>NUCLEOTIDE SEQUENCE [LARGE SCALE GENOMIC DNA]</scope>
    <source>
        <strain evidence="6 7">CBS 393.64</strain>
    </source>
</reference>
<keyword evidence="3" id="KW-0472">Membrane</keyword>
<evidence type="ECO:0000256" key="3">
    <source>
        <dbReference type="ARBA" id="ARBA00022622"/>
    </source>
</evidence>
<evidence type="ECO:0000313" key="7">
    <source>
        <dbReference type="Proteomes" id="UP000053958"/>
    </source>
</evidence>
<dbReference type="AlphaFoldDB" id="A0A0F4YGV8"/>
<organism evidence="6 7">
    <name type="scientific">Rasamsonia emersonii (strain ATCC 16479 / CBS 393.64 / IMI 116815)</name>
    <dbReference type="NCBI Taxonomy" id="1408163"/>
    <lineage>
        <taxon>Eukaryota</taxon>
        <taxon>Fungi</taxon>
        <taxon>Dikarya</taxon>
        <taxon>Ascomycota</taxon>
        <taxon>Pezizomycotina</taxon>
        <taxon>Eurotiomycetes</taxon>
        <taxon>Eurotiomycetidae</taxon>
        <taxon>Eurotiales</taxon>
        <taxon>Trichocomaceae</taxon>
        <taxon>Rasamsonia</taxon>
    </lineage>
</organism>
<dbReference type="GeneID" id="25321415"/>
<dbReference type="PANTHER" id="PTHR10963:SF24">
    <property type="entry name" value="GLYCOSIDASE C21B10.07-RELATED"/>
    <property type="match status" value="1"/>
</dbReference>
<evidence type="ECO:0000256" key="4">
    <source>
        <dbReference type="ARBA" id="ARBA00023288"/>
    </source>
</evidence>
<keyword evidence="3" id="KW-0325">Glycoprotein</keyword>
<dbReference type="Proteomes" id="UP000053958">
    <property type="component" value="Unassembled WGS sequence"/>
</dbReference>
<keyword evidence="7" id="KW-1185">Reference proteome</keyword>
<gene>
    <name evidence="6" type="ORF">T310_9482</name>
</gene>
<dbReference type="EC" id="3.2.1.35" evidence="6"/>
<dbReference type="InterPro" id="IPR000757">
    <property type="entry name" value="Beta-glucanase-like"/>
</dbReference>
<dbReference type="GO" id="GO:0009251">
    <property type="term" value="P:glucan catabolic process"/>
    <property type="evidence" value="ECO:0007669"/>
    <property type="project" value="TreeGrafter"/>
</dbReference>
<dbReference type="GO" id="GO:0098552">
    <property type="term" value="C:side of membrane"/>
    <property type="evidence" value="ECO:0007669"/>
    <property type="project" value="UniProtKB-KW"/>
</dbReference>
<keyword evidence="2" id="KW-1003">Cell membrane</keyword>
<dbReference type="SMR" id="A0A0F4YGV8"/>
<dbReference type="InterPro" id="IPR050546">
    <property type="entry name" value="Glycosyl_Hydrlase_16"/>
</dbReference>
<dbReference type="STRING" id="1408163.A0A0F4YGV8"/>
<dbReference type="PANTHER" id="PTHR10963">
    <property type="entry name" value="GLYCOSYL HYDROLASE-RELATED"/>
    <property type="match status" value="1"/>
</dbReference>
<comment type="caution">
    <text evidence="6">The sequence shown here is derived from an EMBL/GenBank/DDBJ whole genome shotgun (WGS) entry which is preliminary data.</text>
</comment>
<dbReference type="OrthoDB" id="192832at2759"/>
<dbReference type="Pfam" id="PF26113">
    <property type="entry name" value="GH16_XgeA"/>
    <property type="match status" value="1"/>
</dbReference>
<dbReference type="Gene3D" id="2.60.120.200">
    <property type="match status" value="1"/>
</dbReference>
<dbReference type="PROSITE" id="PS51762">
    <property type="entry name" value="GH16_2"/>
    <property type="match status" value="1"/>
</dbReference>
<evidence type="ECO:0000256" key="1">
    <source>
        <dbReference type="ARBA" id="ARBA00004609"/>
    </source>
</evidence>
<dbReference type="CDD" id="cd02181">
    <property type="entry name" value="GH16_fungal_Lam16A_glucanase"/>
    <property type="match status" value="1"/>
</dbReference>
<dbReference type="RefSeq" id="XP_013323480.1">
    <property type="nucleotide sequence ID" value="XM_013468026.1"/>
</dbReference>
<dbReference type="GO" id="GO:0004415">
    <property type="term" value="F:hyalurononglucosaminidase activity"/>
    <property type="evidence" value="ECO:0007669"/>
    <property type="project" value="UniProtKB-EC"/>
</dbReference>
<keyword evidence="6" id="KW-0378">Hydrolase</keyword>
<evidence type="ECO:0000313" key="6">
    <source>
        <dbReference type="EMBL" id="KKA16868.1"/>
    </source>
</evidence>
<dbReference type="SUPFAM" id="SSF49899">
    <property type="entry name" value="Concanavalin A-like lectins/glucanases"/>
    <property type="match status" value="1"/>
</dbReference>